<evidence type="ECO:0000256" key="1">
    <source>
        <dbReference type="SAM" id="SignalP"/>
    </source>
</evidence>
<sequence>MPYFKTILLATSCFFFSSLIQAEIVLHDLQNNKISFSSLQGKWVFLNYWASWCQPCIDEIPELNRFYNKHKHKVVIFGVNYDALPIEEQRLLVRQYDLAYPSLSHDPAASLNLGDIRGVPMTFVFNPEGQLAHTLTGGQTSKTLSRIIRLG</sequence>
<dbReference type="InterPro" id="IPR036249">
    <property type="entry name" value="Thioredoxin-like_sf"/>
</dbReference>
<dbReference type="InterPro" id="IPR050553">
    <property type="entry name" value="Thioredoxin_ResA/DsbE_sf"/>
</dbReference>
<dbReference type="InterPro" id="IPR000866">
    <property type="entry name" value="AhpC/TSA"/>
</dbReference>
<proteinExistence type="predicted"/>
<evidence type="ECO:0000259" key="2">
    <source>
        <dbReference type="PROSITE" id="PS51352"/>
    </source>
</evidence>
<dbReference type="STRING" id="45068.Llon_0942"/>
<dbReference type="InterPro" id="IPR013766">
    <property type="entry name" value="Thioredoxin_domain"/>
</dbReference>
<comment type="caution">
    <text evidence="3">The sequence shown here is derived from an EMBL/GenBank/DDBJ whole genome shotgun (WGS) entry which is preliminary data.</text>
</comment>
<keyword evidence="1" id="KW-0732">Signal</keyword>
<gene>
    <name evidence="3" type="primary">resA</name>
    <name evidence="3" type="ORF">Llon_0942</name>
</gene>
<feature type="signal peptide" evidence="1">
    <location>
        <begin position="1"/>
        <end position="22"/>
    </location>
</feature>
<dbReference type="CDD" id="cd02966">
    <property type="entry name" value="TlpA_like_family"/>
    <property type="match status" value="1"/>
</dbReference>
<dbReference type="SUPFAM" id="SSF52833">
    <property type="entry name" value="Thioredoxin-like"/>
    <property type="match status" value="1"/>
</dbReference>
<accession>A0A0W0VNS4</accession>
<dbReference type="Proteomes" id="UP000054997">
    <property type="component" value="Unassembled WGS sequence"/>
</dbReference>
<dbReference type="OrthoDB" id="9796554at2"/>
<dbReference type="PANTHER" id="PTHR42852:SF18">
    <property type="entry name" value="CHROMOSOME UNDETERMINED SCAFFOLD_47, WHOLE GENOME SHOTGUN SEQUENCE"/>
    <property type="match status" value="1"/>
</dbReference>
<organism evidence="3 4">
    <name type="scientific">Legionella londiniensis</name>
    <dbReference type="NCBI Taxonomy" id="45068"/>
    <lineage>
        <taxon>Bacteria</taxon>
        <taxon>Pseudomonadati</taxon>
        <taxon>Pseudomonadota</taxon>
        <taxon>Gammaproteobacteria</taxon>
        <taxon>Legionellales</taxon>
        <taxon>Legionellaceae</taxon>
        <taxon>Legionella</taxon>
    </lineage>
</organism>
<name>A0A0W0VNS4_9GAMM</name>
<evidence type="ECO:0000313" key="4">
    <source>
        <dbReference type="Proteomes" id="UP000054997"/>
    </source>
</evidence>
<dbReference type="AlphaFoldDB" id="A0A0W0VNS4"/>
<dbReference type="EMBL" id="LNYK01000014">
    <property type="protein sequence ID" value="KTD21777.1"/>
    <property type="molecule type" value="Genomic_DNA"/>
</dbReference>
<dbReference type="GO" id="GO:0016209">
    <property type="term" value="F:antioxidant activity"/>
    <property type="evidence" value="ECO:0007669"/>
    <property type="project" value="InterPro"/>
</dbReference>
<evidence type="ECO:0000313" key="3">
    <source>
        <dbReference type="EMBL" id="KTD21777.1"/>
    </source>
</evidence>
<feature type="chain" id="PRO_5006914953" evidence="1">
    <location>
        <begin position="23"/>
        <end position="151"/>
    </location>
</feature>
<dbReference type="PANTHER" id="PTHR42852">
    <property type="entry name" value="THIOL:DISULFIDE INTERCHANGE PROTEIN DSBE"/>
    <property type="match status" value="1"/>
</dbReference>
<reference evidence="3 4" key="1">
    <citation type="submission" date="2015-11" db="EMBL/GenBank/DDBJ databases">
        <title>Genomic analysis of 38 Legionella species identifies large and diverse effector repertoires.</title>
        <authorList>
            <person name="Burstein D."/>
            <person name="Amaro F."/>
            <person name="Zusman T."/>
            <person name="Lifshitz Z."/>
            <person name="Cohen O."/>
            <person name="Gilbert J.A."/>
            <person name="Pupko T."/>
            <person name="Shuman H.A."/>
            <person name="Segal G."/>
        </authorList>
    </citation>
    <scope>NUCLEOTIDE SEQUENCE [LARGE SCALE GENOMIC DNA]</scope>
    <source>
        <strain evidence="3 4">ATCC 49505</strain>
    </source>
</reference>
<keyword evidence="4" id="KW-1185">Reference proteome</keyword>
<dbReference type="GO" id="GO:0016491">
    <property type="term" value="F:oxidoreductase activity"/>
    <property type="evidence" value="ECO:0007669"/>
    <property type="project" value="InterPro"/>
</dbReference>
<protein>
    <submittedName>
        <fullName evidence="3">Thiol-disulfide oxidoreductase ResA</fullName>
    </submittedName>
</protein>
<dbReference type="PROSITE" id="PS51352">
    <property type="entry name" value="THIOREDOXIN_2"/>
    <property type="match status" value="1"/>
</dbReference>
<feature type="domain" description="Thioredoxin" evidence="2">
    <location>
        <begin position="5"/>
        <end position="151"/>
    </location>
</feature>
<dbReference type="PATRIC" id="fig|45068.5.peg.1019"/>
<dbReference type="Pfam" id="PF00578">
    <property type="entry name" value="AhpC-TSA"/>
    <property type="match status" value="1"/>
</dbReference>
<dbReference type="Gene3D" id="3.40.30.10">
    <property type="entry name" value="Glutaredoxin"/>
    <property type="match status" value="1"/>
</dbReference>